<reference evidence="1 2" key="1">
    <citation type="journal article" date="2022" name="bioRxiv">
        <title>Genomics of Preaxostyla Flagellates Illuminates Evolutionary Transitions and the Path Towards Mitochondrial Loss.</title>
        <authorList>
            <person name="Novak L.V.F."/>
            <person name="Treitli S.C."/>
            <person name="Pyrih J."/>
            <person name="Halakuc P."/>
            <person name="Pipaliya S.V."/>
            <person name="Vacek V."/>
            <person name="Brzon O."/>
            <person name="Soukal P."/>
            <person name="Eme L."/>
            <person name="Dacks J.B."/>
            <person name="Karnkowska A."/>
            <person name="Elias M."/>
            <person name="Hampl V."/>
        </authorList>
    </citation>
    <scope>NUCLEOTIDE SEQUENCE [LARGE SCALE GENOMIC DNA]</scope>
    <source>
        <strain evidence="1">NAU3</strain>
        <tissue evidence="1">Gut</tissue>
    </source>
</reference>
<proteinExistence type="predicted"/>
<sequence>MLAFAVPKCRLVANGDSPRIGNATTALQMSDIFPVDLRSDAILKQTVLDDDVMRQFPARGSAHQSELYVDWSAILESETVDFDGSVVIVQLLPNVDNYIRCFHFDTEPISEEYFTLPIHAKFNCFTVHGAQDSAIEVESIAVIVRNIFSTQGKQVELDIETELRRLPGCYSD</sequence>
<organism evidence="1 2">
    <name type="scientific">Blattamonas nauphoetae</name>
    <dbReference type="NCBI Taxonomy" id="2049346"/>
    <lineage>
        <taxon>Eukaryota</taxon>
        <taxon>Metamonada</taxon>
        <taxon>Preaxostyla</taxon>
        <taxon>Oxymonadida</taxon>
        <taxon>Blattamonas</taxon>
    </lineage>
</organism>
<accession>A0ABQ9WSS7</accession>
<dbReference type="EMBL" id="JARBJD010000401">
    <property type="protein sequence ID" value="KAK2942541.1"/>
    <property type="molecule type" value="Genomic_DNA"/>
</dbReference>
<keyword evidence="2" id="KW-1185">Reference proteome</keyword>
<dbReference type="Proteomes" id="UP001281761">
    <property type="component" value="Unassembled WGS sequence"/>
</dbReference>
<evidence type="ECO:0000313" key="2">
    <source>
        <dbReference type="Proteomes" id="UP001281761"/>
    </source>
</evidence>
<comment type="caution">
    <text evidence="1">The sequence shown here is derived from an EMBL/GenBank/DDBJ whole genome shotgun (WGS) entry which is preliminary data.</text>
</comment>
<evidence type="ECO:0000313" key="1">
    <source>
        <dbReference type="EMBL" id="KAK2942541.1"/>
    </source>
</evidence>
<gene>
    <name evidence="1" type="ORF">BLNAU_22528</name>
</gene>
<name>A0ABQ9WSS7_9EUKA</name>
<protein>
    <submittedName>
        <fullName evidence="1">Uncharacterized protein</fullName>
    </submittedName>
</protein>